<sequence length="341" mass="38833">MAHRITWSSTPPEFDKAVFMSCDAGMLLPSCYLGHQILAMERERDFDVILCVTDRSIIPEPLLDIGIRYLEVEPGMVFEDLPNSELITPAAYLRLVVIDLLKDDYHRLLYVDGDIVLRRPGLGELLAAPMEHAVYAAPDAADFRADKTYEHYTGPLGLKPEFFYRNSGVLLVDSKAAAETKVMQRVLDYAQANHEKLVHHDQSALNGALKDDLGLLSLRWNFQVIEPLMEWVDRIDPVLLHFVGRQKPWRAPEGSIRHVYRRGYDTFFIDHGVSLPAPPARISKSSKSARLARIPGKIWRYLTNPAKALRAKKQWQDETGFEQFEINETRLQAILDAKQAL</sequence>
<dbReference type="Proteomes" id="UP000231553">
    <property type="component" value="Unassembled WGS sequence"/>
</dbReference>
<dbReference type="EMBL" id="PGTB01000015">
    <property type="protein sequence ID" value="PJE37435.1"/>
    <property type="molecule type" value="Genomic_DNA"/>
</dbReference>
<evidence type="ECO:0000313" key="5">
    <source>
        <dbReference type="Proteomes" id="UP000231553"/>
    </source>
</evidence>
<evidence type="ECO:0000256" key="1">
    <source>
        <dbReference type="ARBA" id="ARBA00022676"/>
    </source>
</evidence>
<evidence type="ECO:0008006" key="6">
    <source>
        <dbReference type="Google" id="ProtNLM"/>
    </source>
</evidence>
<keyword evidence="1" id="KW-0328">Glycosyltransferase</keyword>
<dbReference type="AlphaFoldDB" id="A0A2M8J3T5"/>
<keyword evidence="5" id="KW-1185">Reference proteome</keyword>
<organism evidence="4 5">
    <name type="scientific">Pseudooceanicola lipolyticus</name>
    <dbReference type="NCBI Taxonomy" id="2029104"/>
    <lineage>
        <taxon>Bacteria</taxon>
        <taxon>Pseudomonadati</taxon>
        <taxon>Pseudomonadota</taxon>
        <taxon>Alphaproteobacteria</taxon>
        <taxon>Rhodobacterales</taxon>
        <taxon>Paracoccaceae</taxon>
        <taxon>Pseudooceanicola</taxon>
    </lineage>
</organism>
<evidence type="ECO:0000313" key="4">
    <source>
        <dbReference type="EMBL" id="PJE37435.1"/>
    </source>
</evidence>
<comment type="caution">
    <text evidence="4">The sequence shown here is derived from an EMBL/GenBank/DDBJ whole genome shotgun (WGS) entry which is preliminary data.</text>
</comment>
<keyword evidence="3" id="KW-0479">Metal-binding</keyword>
<protein>
    <recommendedName>
        <fullName evidence="6">Glycosyltransferase family 8 protein</fullName>
    </recommendedName>
</protein>
<dbReference type="SUPFAM" id="SSF53448">
    <property type="entry name" value="Nucleotide-diphospho-sugar transferases"/>
    <property type="match status" value="1"/>
</dbReference>
<dbReference type="PANTHER" id="PTHR13778">
    <property type="entry name" value="GLYCOSYLTRANSFERASE 8 DOMAIN-CONTAINING PROTEIN"/>
    <property type="match status" value="1"/>
</dbReference>
<dbReference type="PANTHER" id="PTHR13778:SF47">
    <property type="entry name" value="LIPOPOLYSACCHARIDE 1,3-GALACTOSYLTRANSFERASE"/>
    <property type="match status" value="1"/>
</dbReference>
<dbReference type="Pfam" id="PF01501">
    <property type="entry name" value="Glyco_transf_8"/>
    <property type="match status" value="1"/>
</dbReference>
<evidence type="ECO:0000256" key="3">
    <source>
        <dbReference type="ARBA" id="ARBA00022723"/>
    </source>
</evidence>
<keyword evidence="2" id="KW-0808">Transferase</keyword>
<proteinExistence type="predicted"/>
<accession>A0A2M8J3T5</accession>
<dbReference type="Gene3D" id="3.90.550.10">
    <property type="entry name" value="Spore Coat Polysaccharide Biosynthesis Protein SpsA, Chain A"/>
    <property type="match status" value="1"/>
</dbReference>
<dbReference type="GO" id="GO:0016757">
    <property type="term" value="F:glycosyltransferase activity"/>
    <property type="evidence" value="ECO:0007669"/>
    <property type="project" value="UniProtKB-KW"/>
</dbReference>
<evidence type="ECO:0000256" key="2">
    <source>
        <dbReference type="ARBA" id="ARBA00022679"/>
    </source>
</evidence>
<dbReference type="OrthoDB" id="5672604at2"/>
<gene>
    <name evidence="4" type="ORF">CVM52_07120</name>
</gene>
<dbReference type="GO" id="GO:0046872">
    <property type="term" value="F:metal ion binding"/>
    <property type="evidence" value="ECO:0007669"/>
    <property type="project" value="UniProtKB-KW"/>
</dbReference>
<dbReference type="InterPro" id="IPR002495">
    <property type="entry name" value="Glyco_trans_8"/>
</dbReference>
<name>A0A2M8J3T5_9RHOB</name>
<reference evidence="4 5" key="1">
    <citation type="journal article" date="2018" name="Int. J. Syst. Evol. Microbiol.">
        <title>Pseudooceanicola lipolyticus sp. nov., a marine alphaproteobacterium, reclassification of Oceanicola flagellatus as Pseudooceanicola flagellatus comb. nov. and emended description of the genus Pseudooceanicola.</title>
        <authorList>
            <person name="Huang M.-M."/>
            <person name="Guo L.-L."/>
            <person name="Wu Y.-H."/>
            <person name="Lai Q.-L."/>
            <person name="Shao Z.-Z."/>
            <person name="Wang C.-S."/>
            <person name="Wu M."/>
            <person name="Xu X.-W."/>
        </authorList>
    </citation>
    <scope>NUCLEOTIDE SEQUENCE [LARGE SCALE GENOMIC DNA]</scope>
    <source>
        <strain evidence="4 5">157</strain>
    </source>
</reference>
<dbReference type="InterPro" id="IPR050748">
    <property type="entry name" value="Glycosyltrans_8_dom-fam"/>
</dbReference>
<dbReference type="InterPro" id="IPR029044">
    <property type="entry name" value="Nucleotide-diphossugar_trans"/>
</dbReference>